<evidence type="ECO:0000256" key="1">
    <source>
        <dbReference type="ARBA" id="ARBA00005254"/>
    </source>
</evidence>
<dbReference type="Pfam" id="PF00378">
    <property type="entry name" value="ECH_1"/>
    <property type="match status" value="1"/>
</dbReference>
<dbReference type="CDD" id="cd06558">
    <property type="entry name" value="crotonase-like"/>
    <property type="match status" value="1"/>
</dbReference>
<protein>
    <submittedName>
        <fullName evidence="3">CaiD protein</fullName>
    </submittedName>
    <submittedName>
        <fullName evidence="5">Probable enoyl-CoA hydratase, mitochondrial</fullName>
    </submittedName>
</protein>
<dbReference type="PANTHER" id="PTHR43802">
    <property type="entry name" value="ENOYL-COA HYDRATASE"/>
    <property type="match status" value="1"/>
</dbReference>
<comment type="similarity">
    <text evidence="1 2">Belongs to the enoyl-CoA hydratase/isomerase family.</text>
</comment>
<reference evidence="3" key="1">
    <citation type="submission" date="2015-01" db="EMBL/GenBank/DDBJ databases">
        <title>Transcriptome Assembly of Fopius arisanus.</title>
        <authorList>
            <person name="Geib S."/>
        </authorList>
    </citation>
    <scope>NUCLEOTIDE SEQUENCE</scope>
</reference>
<dbReference type="InterPro" id="IPR029045">
    <property type="entry name" value="ClpP/crotonase-like_dom_sf"/>
</dbReference>
<reference evidence="5" key="2">
    <citation type="submission" date="2025-04" db="UniProtKB">
        <authorList>
            <consortium name="RefSeq"/>
        </authorList>
    </citation>
    <scope>IDENTIFICATION</scope>
    <source>
        <strain evidence="5">USDA-PBARC FA_bdor</strain>
        <tissue evidence="5">Whole organism</tissue>
    </source>
</reference>
<dbReference type="OrthoDB" id="448450at2759"/>
<dbReference type="PROSITE" id="PS00166">
    <property type="entry name" value="ENOYL_COA_HYDRATASE"/>
    <property type="match status" value="1"/>
</dbReference>
<dbReference type="SUPFAM" id="SSF52096">
    <property type="entry name" value="ClpP/crotonase"/>
    <property type="match status" value="1"/>
</dbReference>
<dbReference type="RefSeq" id="XP_011300819.1">
    <property type="nucleotide sequence ID" value="XM_011302517.1"/>
</dbReference>
<dbReference type="Gene3D" id="3.90.226.10">
    <property type="entry name" value="2-enoyl-CoA Hydratase, Chain A, domain 1"/>
    <property type="match status" value="1"/>
</dbReference>
<evidence type="ECO:0000256" key="2">
    <source>
        <dbReference type="RuleBase" id="RU003707"/>
    </source>
</evidence>
<dbReference type="KEGG" id="fas:105265162"/>
<evidence type="ECO:0000313" key="3">
    <source>
        <dbReference type="EMBL" id="JAG72821.1"/>
    </source>
</evidence>
<evidence type="ECO:0000313" key="5">
    <source>
        <dbReference type="RefSeq" id="XP_011300819.1"/>
    </source>
</evidence>
<keyword evidence="4" id="KW-1185">Reference proteome</keyword>
<dbReference type="InterPro" id="IPR001753">
    <property type="entry name" value="Enoyl-CoA_hydra/iso"/>
</dbReference>
<dbReference type="PANTHER" id="PTHR43802:SF1">
    <property type="entry name" value="IP11341P-RELATED"/>
    <property type="match status" value="1"/>
</dbReference>
<dbReference type="GO" id="GO:0003824">
    <property type="term" value="F:catalytic activity"/>
    <property type="evidence" value="ECO:0007669"/>
    <property type="project" value="InterPro"/>
</dbReference>
<proteinExistence type="inferred from homology"/>
<sequence>MFPTNRLLLSLRKTAQSYLKRGITSKTAVTPEPNEESDTVVKNIVVSQTGPIRLFGLSRPQRKNALDSATAQELAEALDEFDENEEMKIGIVHGIGGNFCSGFDLGEIAKSEGDSDRLPHFGALCTRMQLSKKPLIAAVTGYAIGAGFELALMCDLRILEQKSRMGFLNRRFGIPVMCGGTVRLPAMVGYSRAMDLILTGREISGEEAFNWGLGARLVASGSALGQSISIAQSILKYPQGALLADRTSMSYATFGGKPIEEALEFERDNATDLLLDGGIKGAQRFVDGFGRHGKSTNITTNDRTSFRSLEDDVL</sequence>
<gene>
    <name evidence="3" type="primary">caiD</name>
    <name evidence="5" type="synonym">LOC105265162</name>
    <name evidence="3" type="ORF">g.20962</name>
</gene>
<accession>A0A9R1T0X8</accession>
<dbReference type="EMBL" id="GBYB01003054">
    <property type="protein sequence ID" value="JAG72821.1"/>
    <property type="molecule type" value="Transcribed_RNA"/>
</dbReference>
<evidence type="ECO:0000313" key="4">
    <source>
        <dbReference type="Proteomes" id="UP000694866"/>
    </source>
</evidence>
<dbReference type="GeneID" id="105265162"/>
<dbReference type="AlphaFoldDB" id="A0A0C9QHP4"/>
<dbReference type="InterPro" id="IPR018376">
    <property type="entry name" value="Enoyl-CoA_hyd/isom_CS"/>
</dbReference>
<accession>A0A0C9QHP4</accession>
<name>A0A0C9QHP4_9HYME</name>
<dbReference type="Gene3D" id="1.10.287.2460">
    <property type="match status" value="1"/>
</dbReference>
<organism evidence="3">
    <name type="scientific">Fopius arisanus</name>
    <dbReference type="NCBI Taxonomy" id="64838"/>
    <lineage>
        <taxon>Eukaryota</taxon>
        <taxon>Metazoa</taxon>
        <taxon>Ecdysozoa</taxon>
        <taxon>Arthropoda</taxon>
        <taxon>Hexapoda</taxon>
        <taxon>Insecta</taxon>
        <taxon>Pterygota</taxon>
        <taxon>Neoptera</taxon>
        <taxon>Endopterygota</taxon>
        <taxon>Hymenoptera</taxon>
        <taxon>Apocrita</taxon>
        <taxon>Ichneumonoidea</taxon>
        <taxon>Braconidae</taxon>
        <taxon>Opiinae</taxon>
        <taxon>Fopius</taxon>
    </lineage>
</organism>
<dbReference type="Proteomes" id="UP000694866">
    <property type="component" value="Unplaced"/>
</dbReference>